<organism evidence="1 2">
    <name type="scientific">Massarina eburnea CBS 473.64</name>
    <dbReference type="NCBI Taxonomy" id="1395130"/>
    <lineage>
        <taxon>Eukaryota</taxon>
        <taxon>Fungi</taxon>
        <taxon>Dikarya</taxon>
        <taxon>Ascomycota</taxon>
        <taxon>Pezizomycotina</taxon>
        <taxon>Dothideomycetes</taxon>
        <taxon>Pleosporomycetidae</taxon>
        <taxon>Pleosporales</taxon>
        <taxon>Massarineae</taxon>
        <taxon>Massarinaceae</taxon>
        <taxon>Massarina</taxon>
    </lineage>
</organism>
<dbReference type="AlphaFoldDB" id="A0A6A6S2L9"/>
<evidence type="ECO:0000313" key="1">
    <source>
        <dbReference type="EMBL" id="KAF2640903.1"/>
    </source>
</evidence>
<name>A0A6A6S2L9_9PLEO</name>
<accession>A0A6A6S2L9</accession>
<keyword evidence="2" id="KW-1185">Reference proteome</keyword>
<dbReference type="Proteomes" id="UP000799753">
    <property type="component" value="Unassembled WGS sequence"/>
</dbReference>
<proteinExistence type="predicted"/>
<reference evidence="1" key="1">
    <citation type="journal article" date="2020" name="Stud. Mycol.">
        <title>101 Dothideomycetes genomes: a test case for predicting lifestyles and emergence of pathogens.</title>
        <authorList>
            <person name="Haridas S."/>
            <person name="Albert R."/>
            <person name="Binder M."/>
            <person name="Bloem J."/>
            <person name="Labutti K."/>
            <person name="Salamov A."/>
            <person name="Andreopoulos B."/>
            <person name="Baker S."/>
            <person name="Barry K."/>
            <person name="Bills G."/>
            <person name="Bluhm B."/>
            <person name="Cannon C."/>
            <person name="Castanera R."/>
            <person name="Culley D."/>
            <person name="Daum C."/>
            <person name="Ezra D."/>
            <person name="Gonzalez J."/>
            <person name="Henrissat B."/>
            <person name="Kuo A."/>
            <person name="Liang C."/>
            <person name="Lipzen A."/>
            <person name="Lutzoni F."/>
            <person name="Magnuson J."/>
            <person name="Mondo S."/>
            <person name="Nolan M."/>
            <person name="Ohm R."/>
            <person name="Pangilinan J."/>
            <person name="Park H.-J."/>
            <person name="Ramirez L."/>
            <person name="Alfaro M."/>
            <person name="Sun H."/>
            <person name="Tritt A."/>
            <person name="Yoshinaga Y."/>
            <person name="Zwiers L.-H."/>
            <person name="Turgeon B."/>
            <person name="Goodwin S."/>
            <person name="Spatafora J."/>
            <person name="Crous P."/>
            <person name="Grigoriev I."/>
        </authorList>
    </citation>
    <scope>NUCLEOTIDE SEQUENCE</scope>
    <source>
        <strain evidence="1">CBS 473.64</strain>
    </source>
</reference>
<evidence type="ECO:0000313" key="2">
    <source>
        <dbReference type="Proteomes" id="UP000799753"/>
    </source>
</evidence>
<dbReference type="OrthoDB" id="10592153at2759"/>
<protein>
    <submittedName>
        <fullName evidence="1">Uncharacterized protein</fullName>
    </submittedName>
</protein>
<gene>
    <name evidence="1" type="ORF">P280DRAFT_333085</name>
</gene>
<sequence>MRKRAPVHPKEPSISQRAAKATKWLEEGAKILSKASEGVTGTTTKYPDQINETRCLLVKIRYQDALQTPSVSLALYPVIGIIERIFQMLGNENSSEELPNAMTELQEATSNLESQLPGERSIANNNKLFGGFQSNALFDGSGRGSERRLNTEASGNLVRNGFQTNAPTYGNPTAMAELFRLFSPGIGK</sequence>
<dbReference type="EMBL" id="MU006784">
    <property type="protein sequence ID" value="KAF2640903.1"/>
    <property type="molecule type" value="Genomic_DNA"/>
</dbReference>